<dbReference type="SUPFAM" id="SSF50729">
    <property type="entry name" value="PH domain-like"/>
    <property type="match status" value="1"/>
</dbReference>
<sequence>MNNSVLLQEELIKKSQQKRRTSPSNFKVRFFVLTKSSLAYFEHRSGKKRILKGSIELSKIKCVEIVKSDISIPCHYKYPFQIFHDSYVLYVFAPSQTSCQKWVLTLKEGNCS</sequence>
<dbReference type="AlphaFoldDB" id="A0A8D2LAC7"/>
<organism evidence="2 3">
    <name type="scientific">Varanus komodoensis</name>
    <name type="common">Komodo dragon</name>
    <dbReference type="NCBI Taxonomy" id="61221"/>
    <lineage>
        <taxon>Eukaryota</taxon>
        <taxon>Metazoa</taxon>
        <taxon>Chordata</taxon>
        <taxon>Craniata</taxon>
        <taxon>Vertebrata</taxon>
        <taxon>Euteleostomi</taxon>
        <taxon>Lepidosauria</taxon>
        <taxon>Squamata</taxon>
        <taxon>Bifurcata</taxon>
        <taxon>Unidentata</taxon>
        <taxon>Episquamata</taxon>
        <taxon>Toxicofera</taxon>
        <taxon>Anguimorpha</taxon>
        <taxon>Paleoanguimorpha</taxon>
        <taxon>Varanoidea</taxon>
        <taxon>Varanidae</taxon>
        <taxon>Varanus</taxon>
    </lineage>
</organism>
<evidence type="ECO:0000313" key="3">
    <source>
        <dbReference type="Proteomes" id="UP000694545"/>
    </source>
</evidence>
<dbReference type="FunFam" id="2.30.29.30:FF:000244">
    <property type="entry name" value="Tyrosine-protein kinase"/>
    <property type="match status" value="1"/>
</dbReference>
<dbReference type="OMA" id="YPFQISH"/>
<dbReference type="Pfam" id="PF00169">
    <property type="entry name" value="PH"/>
    <property type="match status" value="1"/>
</dbReference>
<accession>A0A8D2LAC7</accession>
<dbReference type="InterPro" id="IPR001849">
    <property type="entry name" value="PH_domain"/>
</dbReference>
<reference evidence="2" key="1">
    <citation type="submission" date="2025-08" db="UniProtKB">
        <authorList>
            <consortium name="Ensembl"/>
        </authorList>
    </citation>
    <scope>IDENTIFICATION</scope>
</reference>
<name>A0A8D2LAC7_VARKO</name>
<reference evidence="2" key="2">
    <citation type="submission" date="2025-09" db="UniProtKB">
        <authorList>
            <consortium name="Ensembl"/>
        </authorList>
    </citation>
    <scope>IDENTIFICATION</scope>
</reference>
<dbReference type="Gene3D" id="2.30.29.30">
    <property type="entry name" value="Pleckstrin-homology domain (PH domain)/Phosphotyrosine-binding domain (PTB)"/>
    <property type="match status" value="1"/>
</dbReference>
<dbReference type="SMART" id="SM00233">
    <property type="entry name" value="PH"/>
    <property type="match status" value="1"/>
</dbReference>
<protein>
    <recommendedName>
        <fullName evidence="1">PH domain-containing protein</fullName>
    </recommendedName>
</protein>
<keyword evidence="3" id="KW-1185">Reference proteome</keyword>
<dbReference type="Proteomes" id="UP000694545">
    <property type="component" value="Unplaced"/>
</dbReference>
<dbReference type="Ensembl" id="ENSVKKT00000019673.1">
    <property type="protein sequence ID" value="ENSVKKP00000019199.1"/>
    <property type="gene ID" value="ENSVKKG00000013048.1"/>
</dbReference>
<dbReference type="PROSITE" id="PS50003">
    <property type="entry name" value="PH_DOMAIN"/>
    <property type="match status" value="1"/>
</dbReference>
<proteinExistence type="predicted"/>
<feature type="domain" description="PH" evidence="1">
    <location>
        <begin position="4"/>
        <end position="111"/>
    </location>
</feature>
<evidence type="ECO:0000313" key="2">
    <source>
        <dbReference type="Ensembl" id="ENSVKKP00000019199.1"/>
    </source>
</evidence>
<evidence type="ECO:0000259" key="1">
    <source>
        <dbReference type="PROSITE" id="PS50003"/>
    </source>
</evidence>
<dbReference type="InterPro" id="IPR011993">
    <property type="entry name" value="PH-like_dom_sf"/>
</dbReference>